<proteinExistence type="predicted"/>
<evidence type="ECO:0000313" key="2">
    <source>
        <dbReference type="EMBL" id="TQF05960.1"/>
    </source>
</evidence>
<dbReference type="Pfam" id="PF02945">
    <property type="entry name" value="Endonuclease_7"/>
    <property type="match status" value="1"/>
</dbReference>
<dbReference type="InterPro" id="IPR038563">
    <property type="entry name" value="Endonuclease_7_sf"/>
</dbReference>
<dbReference type="RefSeq" id="WP_141636408.1">
    <property type="nucleotide sequence ID" value="NZ_VIGB01000003.1"/>
</dbReference>
<dbReference type="OrthoDB" id="581550at2"/>
<reference evidence="2 3" key="1">
    <citation type="submission" date="2019-06" db="EMBL/GenBank/DDBJ databases">
        <title>Description of Kitasatospora acidophila sp. nov. isolated from pine grove soil, and reclassification of Streptomyces novaecaesareae to Kitasatospora novaeceasareae comb. nov.</title>
        <authorList>
            <person name="Kim M.J."/>
        </authorList>
    </citation>
    <scope>NUCLEOTIDE SEQUENCE [LARGE SCALE GENOMIC DNA]</scope>
    <source>
        <strain evidence="2 3">MMS16-CNU292</strain>
    </source>
</reference>
<evidence type="ECO:0000256" key="1">
    <source>
        <dbReference type="SAM" id="MobiDB-lite"/>
    </source>
</evidence>
<evidence type="ECO:0000313" key="3">
    <source>
        <dbReference type="Proteomes" id="UP000319103"/>
    </source>
</evidence>
<organism evidence="2 3">
    <name type="scientific">Kitasatospora acidiphila</name>
    <dbReference type="NCBI Taxonomy" id="2567942"/>
    <lineage>
        <taxon>Bacteria</taxon>
        <taxon>Bacillati</taxon>
        <taxon>Actinomycetota</taxon>
        <taxon>Actinomycetes</taxon>
        <taxon>Kitasatosporales</taxon>
        <taxon>Streptomycetaceae</taxon>
        <taxon>Kitasatospora</taxon>
    </lineage>
</organism>
<name>A0A540WAB3_9ACTN</name>
<dbReference type="InterPro" id="IPR044925">
    <property type="entry name" value="His-Me_finger_sf"/>
</dbReference>
<dbReference type="EMBL" id="VIGB01000003">
    <property type="protein sequence ID" value="TQF05960.1"/>
    <property type="molecule type" value="Genomic_DNA"/>
</dbReference>
<sequence length="280" mass="31023">MSGAGSWGFSLIEAAKPIVNVLIGTTGRRRYEYDGPSGSSLRLRLEDRLSTCTIDECERPAMARNMCSMHWQRWRRHGSAADLTQKRSRWGSSVFPDDQHKRCPACKEVKPLSEYGTCAGRSRGVAARCRPCAAAYSKKHRANNPDYASRNSLRQKQRWLERQYGLTQQEFENLLASQAGVCAICRELPDAECRLQVDHDHSCCPGNTSCGACVRGLLCARCNRLLGQARDDAHVLLAAANYLTREGTAIRQAAASRQRPRQGTSKPFSNQQTGASSEAT</sequence>
<feature type="region of interest" description="Disordered" evidence="1">
    <location>
        <begin position="251"/>
        <end position="280"/>
    </location>
</feature>
<dbReference type="Proteomes" id="UP000319103">
    <property type="component" value="Unassembled WGS sequence"/>
</dbReference>
<dbReference type="SUPFAM" id="SSF54060">
    <property type="entry name" value="His-Me finger endonucleases"/>
    <property type="match status" value="1"/>
</dbReference>
<dbReference type="AlphaFoldDB" id="A0A540WAB3"/>
<dbReference type="Gene3D" id="3.40.1800.10">
    <property type="entry name" value="His-Me finger endonucleases"/>
    <property type="match status" value="1"/>
</dbReference>
<protein>
    <recommendedName>
        <fullName evidence="4">Recombination endonuclease VII</fullName>
    </recommendedName>
</protein>
<evidence type="ECO:0008006" key="4">
    <source>
        <dbReference type="Google" id="ProtNLM"/>
    </source>
</evidence>
<feature type="compositionally biased region" description="Polar residues" evidence="1">
    <location>
        <begin position="263"/>
        <end position="280"/>
    </location>
</feature>
<comment type="caution">
    <text evidence="2">The sequence shown here is derived from an EMBL/GenBank/DDBJ whole genome shotgun (WGS) entry which is preliminary data.</text>
</comment>
<accession>A0A540WAB3</accession>
<dbReference type="InterPro" id="IPR004211">
    <property type="entry name" value="Endonuclease_7"/>
</dbReference>
<gene>
    <name evidence="2" type="ORF">E6W39_31700</name>
</gene>
<keyword evidence="3" id="KW-1185">Reference proteome</keyword>